<dbReference type="GO" id="GO:0003700">
    <property type="term" value="F:DNA-binding transcription factor activity"/>
    <property type="evidence" value="ECO:0007669"/>
    <property type="project" value="InterPro"/>
</dbReference>
<comment type="caution">
    <text evidence="5">The sequence shown here is derived from an EMBL/GenBank/DDBJ whole genome shotgun (WGS) entry which is preliminary data.</text>
</comment>
<evidence type="ECO:0000313" key="6">
    <source>
        <dbReference type="Proteomes" id="UP000051330"/>
    </source>
</evidence>
<keyword evidence="3" id="KW-0804">Transcription</keyword>
<evidence type="ECO:0000256" key="2">
    <source>
        <dbReference type="ARBA" id="ARBA00023125"/>
    </source>
</evidence>
<protein>
    <submittedName>
        <fullName evidence="5">Transcription regulator</fullName>
    </submittedName>
</protein>
<dbReference type="Gene3D" id="2.60.120.10">
    <property type="entry name" value="Jelly Rolls"/>
    <property type="match status" value="1"/>
</dbReference>
<dbReference type="RefSeq" id="WP_057817696.1">
    <property type="nucleotide sequence ID" value="NZ_AZEC01000001.1"/>
</dbReference>
<evidence type="ECO:0000259" key="4">
    <source>
        <dbReference type="PROSITE" id="PS01124"/>
    </source>
</evidence>
<evidence type="ECO:0000256" key="3">
    <source>
        <dbReference type="ARBA" id="ARBA00023163"/>
    </source>
</evidence>
<keyword evidence="1" id="KW-0805">Transcription regulation</keyword>
<dbReference type="SUPFAM" id="SSF51215">
    <property type="entry name" value="Regulatory protein AraC"/>
    <property type="match status" value="1"/>
</dbReference>
<dbReference type="InterPro" id="IPR014710">
    <property type="entry name" value="RmlC-like_jellyroll"/>
</dbReference>
<dbReference type="EMBL" id="AZEC01000001">
    <property type="protein sequence ID" value="KRL14734.1"/>
    <property type="molecule type" value="Genomic_DNA"/>
</dbReference>
<evidence type="ECO:0000313" key="5">
    <source>
        <dbReference type="EMBL" id="KRL14734.1"/>
    </source>
</evidence>
<keyword evidence="2" id="KW-0238">DNA-binding</keyword>
<evidence type="ECO:0000256" key="1">
    <source>
        <dbReference type="ARBA" id="ARBA00023015"/>
    </source>
</evidence>
<keyword evidence="6" id="KW-1185">Reference proteome</keyword>
<reference evidence="5 6" key="1">
    <citation type="journal article" date="2015" name="Genome Announc.">
        <title>Expanding the biotechnology potential of lactobacilli through comparative genomics of 213 strains and associated genera.</title>
        <authorList>
            <person name="Sun Z."/>
            <person name="Harris H.M."/>
            <person name="McCann A."/>
            <person name="Guo C."/>
            <person name="Argimon S."/>
            <person name="Zhang W."/>
            <person name="Yang X."/>
            <person name="Jeffery I.B."/>
            <person name="Cooney J.C."/>
            <person name="Kagawa T.F."/>
            <person name="Liu W."/>
            <person name="Song Y."/>
            <person name="Salvetti E."/>
            <person name="Wrobel A."/>
            <person name="Rasinkangas P."/>
            <person name="Parkhill J."/>
            <person name="Rea M.C."/>
            <person name="O'Sullivan O."/>
            <person name="Ritari J."/>
            <person name="Douillard F.P."/>
            <person name="Paul Ross R."/>
            <person name="Yang R."/>
            <person name="Briner A.E."/>
            <person name="Felis G.E."/>
            <person name="de Vos W.M."/>
            <person name="Barrangou R."/>
            <person name="Klaenhammer T.R."/>
            <person name="Caufield P.W."/>
            <person name="Cui Y."/>
            <person name="Zhang H."/>
            <person name="O'Toole P.W."/>
        </authorList>
    </citation>
    <scope>NUCLEOTIDE SEQUENCE [LARGE SCALE GENOMIC DNA]</scope>
    <source>
        <strain evidence="5 6">DSM 12744</strain>
    </source>
</reference>
<dbReference type="InterPro" id="IPR018060">
    <property type="entry name" value="HTH_AraC"/>
</dbReference>
<dbReference type="PANTHER" id="PTHR46796">
    <property type="entry name" value="HTH-TYPE TRANSCRIPTIONAL ACTIVATOR RHAS-RELATED"/>
    <property type="match status" value="1"/>
</dbReference>
<dbReference type="SMART" id="SM00342">
    <property type="entry name" value="HTH_ARAC"/>
    <property type="match status" value="1"/>
</dbReference>
<dbReference type="InterPro" id="IPR009057">
    <property type="entry name" value="Homeodomain-like_sf"/>
</dbReference>
<gene>
    <name evidence="5" type="ORF">FD09_GL000393</name>
</gene>
<accession>A0A0R1N3F9</accession>
<dbReference type="GO" id="GO:0043565">
    <property type="term" value="F:sequence-specific DNA binding"/>
    <property type="evidence" value="ECO:0007669"/>
    <property type="project" value="InterPro"/>
</dbReference>
<dbReference type="Pfam" id="PF07883">
    <property type="entry name" value="Cupin_2"/>
    <property type="match status" value="1"/>
</dbReference>
<dbReference type="InterPro" id="IPR037923">
    <property type="entry name" value="HTH-like"/>
</dbReference>
<dbReference type="InterPro" id="IPR013096">
    <property type="entry name" value="Cupin_2"/>
</dbReference>
<dbReference type="SUPFAM" id="SSF46689">
    <property type="entry name" value="Homeodomain-like"/>
    <property type="match status" value="1"/>
</dbReference>
<dbReference type="PROSITE" id="PS01124">
    <property type="entry name" value="HTH_ARAC_FAMILY_2"/>
    <property type="match status" value="1"/>
</dbReference>
<name>A0A0R1N3F9_9LACO</name>
<dbReference type="AlphaFoldDB" id="A0A0R1N3F9"/>
<proteinExistence type="predicted"/>
<dbReference type="InterPro" id="IPR050204">
    <property type="entry name" value="AraC_XylS_family_regulators"/>
</dbReference>
<dbReference type="Gene3D" id="1.10.10.60">
    <property type="entry name" value="Homeodomain-like"/>
    <property type="match status" value="1"/>
</dbReference>
<dbReference type="Pfam" id="PF12833">
    <property type="entry name" value="HTH_18"/>
    <property type="match status" value="1"/>
</dbReference>
<organism evidence="5 6">
    <name type="scientific">Schleiferilactobacillus perolens DSM 12744</name>
    <dbReference type="NCBI Taxonomy" id="1423792"/>
    <lineage>
        <taxon>Bacteria</taxon>
        <taxon>Bacillati</taxon>
        <taxon>Bacillota</taxon>
        <taxon>Bacilli</taxon>
        <taxon>Lactobacillales</taxon>
        <taxon>Lactobacillaceae</taxon>
        <taxon>Schleiferilactobacillus</taxon>
    </lineage>
</organism>
<dbReference type="Proteomes" id="UP000051330">
    <property type="component" value="Unassembled WGS sequence"/>
</dbReference>
<dbReference type="STRING" id="1423792.FD09_GL000393"/>
<sequence>MIQHENVQVVPRLPFKYYSHDPLTSIDVAPHWHQGIELNYLVAGGTLKFVTDGQTREYHPGDIWAVNRRAVHSATGPSEADWDEFGLIIDDDFLQSQLSESVNWRITLTGPKSQRAAPAAYEEIRMHLLAMHDLLTKGVTDITRLSILSHFYALLVVLQAHFTVPLAASDVNPNPSLTDTVMTVISRNYVDPQLTGEVLAQQFHVSLTTLNQQFRVNLQMSVNRYIRLVRLMAARRLLLETNRTVASIAGSSGFSSEKTLTRNFKVWKGMTPTEYRQAFARYHKNGGNGL</sequence>
<feature type="domain" description="HTH araC/xylS-type" evidence="4">
    <location>
        <begin position="179"/>
        <end position="278"/>
    </location>
</feature>
<dbReference type="PATRIC" id="fig|1423792.3.peg.395"/>
<dbReference type="OrthoDB" id="2211832at2"/>